<comment type="caution">
    <text evidence="1">The sequence shown here is derived from an EMBL/GenBank/DDBJ whole genome shotgun (WGS) entry which is preliminary data.</text>
</comment>
<dbReference type="EMBL" id="QICN01000004">
    <property type="protein sequence ID" value="PXV68425.1"/>
    <property type="molecule type" value="Genomic_DNA"/>
</dbReference>
<name>A0A318E936_9GAMM</name>
<organism evidence="1 2">
    <name type="scientific">Sinimarinibacterium flocculans</name>
    <dbReference type="NCBI Taxonomy" id="985250"/>
    <lineage>
        <taxon>Bacteria</taxon>
        <taxon>Pseudomonadati</taxon>
        <taxon>Pseudomonadota</taxon>
        <taxon>Gammaproteobacteria</taxon>
        <taxon>Nevskiales</taxon>
        <taxon>Nevskiaceae</taxon>
        <taxon>Sinimarinibacterium</taxon>
    </lineage>
</organism>
<protein>
    <submittedName>
        <fullName evidence="1">Type IV pilus assembly protein PilV</fullName>
    </submittedName>
</protein>
<dbReference type="AlphaFoldDB" id="A0A318E936"/>
<gene>
    <name evidence="1" type="ORF">C8D93_104121</name>
</gene>
<evidence type="ECO:0000313" key="2">
    <source>
        <dbReference type="Proteomes" id="UP000248330"/>
    </source>
</evidence>
<accession>A0A318E936</accession>
<proteinExistence type="predicted"/>
<dbReference type="Proteomes" id="UP000248330">
    <property type="component" value="Unassembled WGS sequence"/>
</dbReference>
<reference evidence="1 2" key="1">
    <citation type="submission" date="2018-04" db="EMBL/GenBank/DDBJ databases">
        <title>Genomic Encyclopedia of Type Strains, Phase IV (KMG-IV): sequencing the most valuable type-strain genomes for metagenomic binning, comparative biology and taxonomic classification.</title>
        <authorList>
            <person name="Goeker M."/>
        </authorList>
    </citation>
    <scope>NUCLEOTIDE SEQUENCE [LARGE SCALE GENOMIC DNA]</scope>
    <source>
        <strain evidence="1 2">DSM 104150</strain>
    </source>
</reference>
<keyword evidence="2" id="KW-1185">Reference proteome</keyword>
<sequence length="99" mass="10073">MAVVASYSILDALRADRVNATAYNGTVTTNACPDPGTLVQTQLSNWCNELAAALGAVANTTGEVTCAADGECTITITYDDSRIGAGGNATQTVVTKGML</sequence>
<evidence type="ECO:0000313" key="1">
    <source>
        <dbReference type="EMBL" id="PXV68425.1"/>
    </source>
</evidence>